<sequence length="216" mass="24257">MQSPTASTKPPAISVNDSSRFYLAIAEMRQQALQILQENGDEDRVGEITLEAIALEAISDPEDDPDTAREKHELRTHIESFARGLGKDGCLPSNSSFAQVNDTICEIRADEDRLHCALHQAEMYAFEHRQALAGLERGSMEALCRLCIDALEALSIASADTRQKREIREQFRQHLASITGNAEVADTAIGHARQRWQERRRQGIIDRMMQMNRPSS</sequence>
<dbReference type="Proteomes" id="UP000270261">
    <property type="component" value="Unassembled WGS sequence"/>
</dbReference>
<name>A0A3R8MQQ5_9BURK</name>
<gene>
    <name evidence="1" type="ORF">EHV23_13185</name>
</gene>
<dbReference type="AlphaFoldDB" id="A0A3R8MQQ5"/>
<evidence type="ECO:0000313" key="1">
    <source>
        <dbReference type="EMBL" id="RRN44276.1"/>
    </source>
</evidence>
<organism evidence="1 2">
    <name type="scientific">Lautropia dentalis</name>
    <dbReference type="NCBI Taxonomy" id="2490857"/>
    <lineage>
        <taxon>Bacteria</taxon>
        <taxon>Pseudomonadati</taxon>
        <taxon>Pseudomonadota</taxon>
        <taxon>Betaproteobacteria</taxon>
        <taxon>Burkholderiales</taxon>
        <taxon>Burkholderiaceae</taxon>
        <taxon>Lautropia</taxon>
    </lineage>
</organism>
<dbReference type="RefSeq" id="WP_125096471.1">
    <property type="nucleotide sequence ID" value="NZ_RRUE01000002.1"/>
</dbReference>
<evidence type="ECO:0000313" key="2">
    <source>
        <dbReference type="Proteomes" id="UP000270261"/>
    </source>
</evidence>
<accession>A0A3R8MQQ5</accession>
<keyword evidence="2" id="KW-1185">Reference proteome</keyword>
<comment type="caution">
    <text evidence="1">The sequence shown here is derived from an EMBL/GenBank/DDBJ whole genome shotgun (WGS) entry which is preliminary data.</text>
</comment>
<proteinExistence type="predicted"/>
<dbReference type="EMBL" id="RRUE01000002">
    <property type="protein sequence ID" value="RRN44276.1"/>
    <property type="molecule type" value="Genomic_DNA"/>
</dbReference>
<protein>
    <submittedName>
        <fullName evidence="1">Uncharacterized protein</fullName>
    </submittedName>
</protein>
<reference evidence="1 2" key="1">
    <citation type="submission" date="2018-11" db="EMBL/GenBank/DDBJ databases">
        <title>Genome sequencing of Lautropia sp. KCOM 2505 (= ChDC F240).</title>
        <authorList>
            <person name="Kook J.-K."/>
            <person name="Park S.-N."/>
            <person name="Lim Y.K."/>
        </authorList>
    </citation>
    <scope>NUCLEOTIDE SEQUENCE [LARGE SCALE GENOMIC DNA]</scope>
    <source>
        <strain evidence="1 2">KCOM 2505</strain>
    </source>
</reference>